<feature type="region of interest" description="Disordered" evidence="1">
    <location>
        <begin position="242"/>
        <end position="289"/>
    </location>
</feature>
<keyword evidence="4" id="KW-1185">Reference proteome</keyword>
<gene>
    <name evidence="3" type="ORF">NX720_21010</name>
</gene>
<feature type="region of interest" description="Disordered" evidence="1">
    <location>
        <begin position="416"/>
        <end position="441"/>
    </location>
</feature>
<protein>
    <submittedName>
        <fullName evidence="3">Uncharacterized protein</fullName>
    </submittedName>
</protein>
<evidence type="ECO:0000313" key="3">
    <source>
        <dbReference type="EMBL" id="UYM15308.1"/>
    </source>
</evidence>
<evidence type="ECO:0000313" key="4">
    <source>
        <dbReference type="Proteomes" id="UP001163255"/>
    </source>
</evidence>
<dbReference type="EMBL" id="CP103300">
    <property type="protein sequence ID" value="UYM15308.1"/>
    <property type="molecule type" value="Genomic_DNA"/>
</dbReference>
<accession>A0ABY6GRC5</accession>
<evidence type="ECO:0000256" key="2">
    <source>
        <dbReference type="SAM" id="SignalP"/>
    </source>
</evidence>
<feature type="compositionally biased region" description="Polar residues" evidence="1">
    <location>
        <begin position="424"/>
        <end position="441"/>
    </location>
</feature>
<sequence length="610" mass="64970">MNVISGVMSVFLAGLSASVEAQLTLGSTKPLNAPFVFKGMEGFADFPVPGKEAGSKPPSIEIGDISLRNGIKARNIRLYGSSDPYDLSTPLPGLDQALAGCDGNQAKGWVSYDAVTISCSQGGVEAERTLPLPPSTQKALSLVMETRGKGSKMLIAKNPQKARLVVDDSMLTATSKILTAMQFGSPFANTTYAVGNVRQFKDNDSKERLFVDLCLVDEEDLNQPATDGNSFSKKGGTGFSFKCGSSKNQNSDSEGGEFPEEGGGSQSPGGNGGDDGDPDKNNPDNKPGTLMLLSVEINLEQLIKALEAWIKSATQEQRVAIKVRLGLLAETLKLDTPKSELTDQELSNLWVSLLQASSEHLQLDDGTNAHAVQNLLTELLQGIASGQALANVLQSLRDTGVVQQLQDLSFEPVDLTQDDEASQEAATGNVENDTQTSGNISSNWQKIINSLLEIAIKPEDSEHATDDQTPPEDQANSEKPRDEGSTGGEASNKAEAPEGSQANTEAEAPAAGSEAKKESEAPEGSQANNGIQTSSIPYAANAEFIMLQLQHPKFYNKLRKILERREELKANRKNKETACETTGDNTTPEGKEGDPAKSGQNQKTIRGAIT</sequence>
<dbReference type="RefSeq" id="WP_262597253.1">
    <property type="nucleotide sequence ID" value="NZ_CP103300.1"/>
</dbReference>
<feature type="compositionally biased region" description="Gly residues" evidence="1">
    <location>
        <begin position="261"/>
        <end position="273"/>
    </location>
</feature>
<name>A0ABY6GRC5_9GAMM</name>
<organism evidence="3 4">
    <name type="scientific">Endozoicomonas euniceicola</name>
    <dbReference type="NCBI Taxonomy" id="1234143"/>
    <lineage>
        <taxon>Bacteria</taxon>
        <taxon>Pseudomonadati</taxon>
        <taxon>Pseudomonadota</taxon>
        <taxon>Gammaproteobacteria</taxon>
        <taxon>Oceanospirillales</taxon>
        <taxon>Endozoicomonadaceae</taxon>
        <taxon>Endozoicomonas</taxon>
    </lineage>
</organism>
<feature type="compositionally biased region" description="Polar residues" evidence="1">
    <location>
        <begin position="579"/>
        <end position="588"/>
    </location>
</feature>
<evidence type="ECO:0000256" key="1">
    <source>
        <dbReference type="SAM" id="MobiDB-lite"/>
    </source>
</evidence>
<keyword evidence="2" id="KW-0732">Signal</keyword>
<feature type="region of interest" description="Disordered" evidence="1">
    <location>
        <begin position="460"/>
        <end position="532"/>
    </location>
</feature>
<feature type="compositionally biased region" description="Basic and acidic residues" evidence="1">
    <location>
        <begin position="568"/>
        <end position="578"/>
    </location>
</feature>
<feature type="region of interest" description="Disordered" evidence="1">
    <location>
        <begin position="568"/>
        <end position="610"/>
    </location>
</feature>
<dbReference type="Proteomes" id="UP001163255">
    <property type="component" value="Chromosome"/>
</dbReference>
<proteinExistence type="predicted"/>
<reference evidence="3" key="1">
    <citation type="submission" date="2022-10" db="EMBL/GenBank/DDBJ databases">
        <title>Completed Genome Sequence of two octocoral isolated bacterium, Endozoicomonas euniceicola EF212T and Endozoicomonas gorgoniicola PS125T.</title>
        <authorList>
            <person name="Chiou Y.-J."/>
            <person name="Chen Y.-H."/>
        </authorList>
    </citation>
    <scope>NUCLEOTIDE SEQUENCE</scope>
    <source>
        <strain evidence="3">EF212</strain>
    </source>
</reference>
<feature type="signal peptide" evidence="2">
    <location>
        <begin position="1"/>
        <end position="21"/>
    </location>
</feature>
<feature type="chain" id="PRO_5046526058" evidence="2">
    <location>
        <begin position="22"/>
        <end position="610"/>
    </location>
</feature>